<evidence type="ECO:0000256" key="3">
    <source>
        <dbReference type="ARBA" id="ARBA00022801"/>
    </source>
</evidence>
<dbReference type="GO" id="GO:0005975">
    <property type="term" value="P:carbohydrate metabolic process"/>
    <property type="evidence" value="ECO:0007669"/>
    <property type="project" value="InterPro"/>
</dbReference>
<dbReference type="InterPro" id="IPR026444">
    <property type="entry name" value="Secre_tail"/>
</dbReference>
<feature type="active site" description="Proton donor" evidence="5">
    <location>
        <position position="196"/>
    </location>
</feature>
<dbReference type="PANTHER" id="PTHR43301">
    <property type="entry name" value="ARABINAN ENDO-1,5-ALPHA-L-ARABINOSIDASE"/>
    <property type="match status" value="1"/>
</dbReference>
<comment type="pathway">
    <text evidence="1">Glycan metabolism; L-arabinan degradation.</text>
</comment>
<dbReference type="NCBIfam" id="TIGR04183">
    <property type="entry name" value="Por_Secre_tail"/>
    <property type="match status" value="1"/>
</dbReference>
<dbReference type="HOGENOM" id="CLU_009397_5_1_10"/>
<dbReference type="EMBL" id="AEPE02000002">
    <property type="protein sequence ID" value="EFZ38228.1"/>
    <property type="molecule type" value="Genomic_DNA"/>
</dbReference>
<proteinExistence type="inferred from homology"/>
<feature type="site" description="Important for catalytic activity, responsible for pKa modulation of the active site Glu and correct orientation of both the proton donor and substrate" evidence="6">
    <location>
        <position position="149"/>
    </location>
</feature>
<evidence type="ECO:0000256" key="1">
    <source>
        <dbReference type="ARBA" id="ARBA00004834"/>
    </source>
</evidence>
<reference evidence="9" key="1">
    <citation type="submission" date="2011-01" db="EMBL/GenBank/DDBJ databases">
        <authorList>
            <person name="Muzny D."/>
            <person name="Qin X."/>
            <person name="Buhay C."/>
            <person name="Dugan-Rocha S."/>
            <person name="Ding Y."/>
            <person name="Chen G."/>
            <person name="Hawes A."/>
            <person name="Holder M."/>
            <person name="Jhangiani S."/>
            <person name="Johnson A."/>
            <person name="Khan Z."/>
            <person name="Li Z."/>
            <person name="Liu W."/>
            <person name="Liu X."/>
            <person name="Perez L."/>
            <person name="Shen H."/>
            <person name="Wang Q."/>
            <person name="Watt J."/>
            <person name="Xi L."/>
            <person name="Xin Y."/>
            <person name="Zhou J."/>
            <person name="Deng J."/>
            <person name="Jiang H."/>
            <person name="Liu Y."/>
            <person name="Qu J."/>
            <person name="Song X.-Z."/>
            <person name="Zhang L."/>
            <person name="Villasana D."/>
            <person name="Johnson A."/>
            <person name="Liu J."/>
            <person name="Liyanage D."/>
            <person name="Lorensuhewa L."/>
            <person name="Robinson T."/>
            <person name="Song A."/>
            <person name="Song B.-B."/>
            <person name="Dinh H."/>
            <person name="Thornton R."/>
            <person name="Coyle M."/>
            <person name="Francisco L."/>
            <person name="Jackson L."/>
            <person name="Javaid M."/>
            <person name="Korchina V."/>
            <person name="Kovar C."/>
            <person name="Mata R."/>
            <person name="Mathew T."/>
            <person name="Ngo R."/>
            <person name="Nguyen L."/>
            <person name="Nguyen N."/>
            <person name="Okwuonu G."/>
            <person name="Ongeri F."/>
            <person name="Pham C."/>
            <person name="Simmons D."/>
            <person name="Wilczek-Boney K."/>
            <person name="Hale W."/>
            <person name="Jakkamsetti A."/>
            <person name="Pham P."/>
            <person name="Ruth R."/>
            <person name="San Lucas F."/>
            <person name="Warren J."/>
            <person name="Zhang J."/>
            <person name="Zhao Z."/>
            <person name="Zhou C."/>
            <person name="Zhu D."/>
            <person name="Lee S."/>
            <person name="Bess C."/>
            <person name="Blankenburg K."/>
            <person name="Forbes L."/>
            <person name="Fu Q."/>
            <person name="Gubbala S."/>
            <person name="Hirani K."/>
            <person name="Jayaseelan J.C."/>
            <person name="Lara F."/>
            <person name="Munidasa M."/>
            <person name="Palculict T."/>
            <person name="Patil S."/>
            <person name="Pu L.-L."/>
            <person name="Saada N."/>
            <person name="Tang L."/>
            <person name="Weissenberger G."/>
            <person name="Zhu Y."/>
            <person name="Hemphill L."/>
            <person name="Shang Y."/>
            <person name="Youmans B."/>
            <person name="Ayvaz T."/>
            <person name="Ross M."/>
            <person name="Santibanez J."/>
            <person name="Aqrawi P."/>
            <person name="Gross S."/>
            <person name="Joshi V."/>
            <person name="Fowler G."/>
            <person name="Nazareth L."/>
            <person name="Reid J."/>
            <person name="Worley K."/>
            <person name="Petrosino J."/>
            <person name="Highlander S."/>
            <person name="Gibbs R."/>
        </authorList>
    </citation>
    <scope>NUCLEOTIDE SEQUENCE [LARGE SCALE GENOMIC DNA]</scope>
    <source>
        <strain evidence="9">ATCC 33269</strain>
    </source>
</reference>
<dbReference type="AlphaFoldDB" id="E7RN97"/>
<dbReference type="CDD" id="cd18616">
    <property type="entry name" value="GH43_ABN-like"/>
    <property type="match status" value="1"/>
</dbReference>
<gene>
    <name evidence="9" type="ORF">HMPREF0663_10597</name>
</gene>
<sequence>MNRIKVLLFALLVCGTTYAATTKYSNPVIKRSVPDPTVIRGQDGYFYLYGTEDIHNTPIFKSRNLVRWLYVGTAFTDATRPSMVPGGGIWAPDINYINGKYVMYYSMSVWGGLETCGIGVAYADKPEGPFTDHGKLFISKDIGVLNSIDPFYIEDGGHKYLFWGSFRGIYGIELSEDGLSVKDGAVKKQIAGWSIEATYIIKHGDYYYLFGSRGTCCNGAESTYKVVMTRSKNLFGPYLDKDGDNILNGYNYSWFLNGNDVVAGPGHNSEFIQDDNGQYWVLYHGYTKENPGLGRQVFLDKVYWGDDGWPYIKDNQPSAEEDKPVFSTTAIDEIEGESVLNGGITISPRMVKNDFTIGENGTKGFVWSITGLSGEIVKTGKGKGRIVVDCYDVPEGMYVVTVKNHTGKSTAKIIKY</sequence>
<evidence type="ECO:0000256" key="7">
    <source>
        <dbReference type="RuleBase" id="RU361187"/>
    </source>
</evidence>
<feature type="signal peptide" evidence="8">
    <location>
        <begin position="1"/>
        <end position="19"/>
    </location>
</feature>
<dbReference type="Pfam" id="PF04616">
    <property type="entry name" value="Glyco_hydro_43"/>
    <property type="match status" value="1"/>
</dbReference>
<name>E7RN97_9BACT</name>
<feature type="chain" id="PRO_5003221547" evidence="8">
    <location>
        <begin position="20"/>
        <end position="416"/>
    </location>
</feature>
<dbReference type="Proteomes" id="UP000005580">
    <property type="component" value="Unassembled WGS sequence"/>
</dbReference>
<organism evidence="9 10">
    <name type="scientific">Hoylesella oralis ATCC 33269</name>
    <dbReference type="NCBI Taxonomy" id="873533"/>
    <lineage>
        <taxon>Bacteria</taxon>
        <taxon>Pseudomonadati</taxon>
        <taxon>Bacteroidota</taxon>
        <taxon>Bacteroidia</taxon>
        <taxon>Bacteroidales</taxon>
        <taxon>Prevotellaceae</taxon>
        <taxon>Hoylesella</taxon>
    </lineage>
</organism>
<keyword evidence="8" id="KW-0732">Signal</keyword>
<dbReference type="STRING" id="28134.SAMN05444288_0278"/>
<dbReference type="InterPro" id="IPR050727">
    <property type="entry name" value="GH43_arabinanases"/>
</dbReference>
<dbReference type="InterPro" id="IPR023296">
    <property type="entry name" value="Glyco_hydro_beta-prop_sf"/>
</dbReference>
<evidence type="ECO:0000256" key="8">
    <source>
        <dbReference type="SAM" id="SignalP"/>
    </source>
</evidence>
<evidence type="ECO:0000256" key="5">
    <source>
        <dbReference type="PIRSR" id="PIRSR606710-1"/>
    </source>
</evidence>
<evidence type="ECO:0000313" key="9">
    <source>
        <dbReference type="EMBL" id="EFZ38228.1"/>
    </source>
</evidence>
<comment type="similarity">
    <text evidence="2 7">Belongs to the glycosyl hydrolase 43 family.</text>
</comment>
<comment type="caution">
    <text evidence="9">The sequence shown here is derived from an EMBL/GenBank/DDBJ whole genome shotgun (WGS) entry which is preliminary data.</text>
</comment>
<evidence type="ECO:0000313" key="10">
    <source>
        <dbReference type="Proteomes" id="UP000005580"/>
    </source>
</evidence>
<keyword evidence="3 7" id="KW-0378">Hydrolase</keyword>
<protein>
    <submittedName>
        <fullName evidence="9">Glycosyl hydrolase, family 43</fullName>
    </submittedName>
</protein>
<accession>E7RN97</accession>
<dbReference type="InterPro" id="IPR006710">
    <property type="entry name" value="Glyco_hydro_43"/>
</dbReference>
<dbReference type="eggNOG" id="COG3507">
    <property type="taxonomic scope" value="Bacteria"/>
</dbReference>
<dbReference type="GO" id="GO:0004553">
    <property type="term" value="F:hydrolase activity, hydrolyzing O-glycosyl compounds"/>
    <property type="evidence" value="ECO:0007669"/>
    <property type="project" value="InterPro"/>
</dbReference>
<keyword evidence="4 7" id="KW-0326">Glycosidase</keyword>
<evidence type="ECO:0000256" key="6">
    <source>
        <dbReference type="PIRSR" id="PIRSR606710-2"/>
    </source>
</evidence>
<dbReference type="RefSeq" id="WP_004369307.1">
    <property type="nucleotide sequence ID" value="NZ_GL833119.1"/>
</dbReference>
<feature type="active site" description="Proton acceptor" evidence="5">
    <location>
        <position position="35"/>
    </location>
</feature>
<evidence type="ECO:0000256" key="4">
    <source>
        <dbReference type="ARBA" id="ARBA00023295"/>
    </source>
</evidence>
<dbReference type="SUPFAM" id="SSF75005">
    <property type="entry name" value="Arabinanase/levansucrase/invertase"/>
    <property type="match status" value="1"/>
</dbReference>
<dbReference type="Gene3D" id="2.115.10.20">
    <property type="entry name" value="Glycosyl hydrolase domain, family 43"/>
    <property type="match status" value="1"/>
</dbReference>
<keyword evidence="10" id="KW-1185">Reference proteome</keyword>
<evidence type="ECO:0000256" key="2">
    <source>
        <dbReference type="ARBA" id="ARBA00009865"/>
    </source>
</evidence>
<dbReference type="PANTHER" id="PTHR43301:SF3">
    <property type="entry name" value="ARABINAN ENDO-1,5-ALPHA-L-ARABINOSIDASE A-RELATED"/>
    <property type="match status" value="1"/>
</dbReference>